<reference evidence="12" key="1">
    <citation type="submission" date="2025-08" db="UniProtKB">
        <authorList>
            <consortium name="RefSeq"/>
        </authorList>
    </citation>
    <scope>IDENTIFICATION</scope>
    <source>
        <tissue evidence="12">Epidermis and Blubber</tissue>
    </source>
</reference>
<dbReference type="Gene3D" id="1.20.140.150">
    <property type="match status" value="1"/>
</dbReference>
<feature type="transmembrane region" description="Helical" evidence="10">
    <location>
        <begin position="176"/>
        <end position="197"/>
    </location>
</feature>
<evidence type="ECO:0000256" key="2">
    <source>
        <dbReference type="ARBA" id="ARBA00004651"/>
    </source>
</evidence>
<evidence type="ECO:0000256" key="4">
    <source>
        <dbReference type="ARBA" id="ARBA00022427"/>
    </source>
</evidence>
<keyword evidence="5" id="KW-1003">Cell membrane</keyword>
<protein>
    <submittedName>
        <fullName evidence="12">Claudin-34</fullName>
    </submittedName>
</protein>
<dbReference type="AlphaFoldDB" id="A0A8B8WLK9"/>
<evidence type="ECO:0000256" key="10">
    <source>
        <dbReference type="SAM" id="Phobius"/>
    </source>
</evidence>
<dbReference type="GO" id="GO:0005923">
    <property type="term" value="C:bicellular tight junction"/>
    <property type="evidence" value="ECO:0007669"/>
    <property type="project" value="UniProtKB-SubCell"/>
</dbReference>
<evidence type="ECO:0000313" key="11">
    <source>
        <dbReference type="Proteomes" id="UP000694857"/>
    </source>
</evidence>
<dbReference type="GO" id="GO:0005886">
    <property type="term" value="C:plasma membrane"/>
    <property type="evidence" value="ECO:0007669"/>
    <property type="project" value="UniProtKB-SubCell"/>
</dbReference>
<accession>A0A8B8WLK9</accession>
<evidence type="ECO:0000256" key="3">
    <source>
        <dbReference type="ARBA" id="ARBA00008295"/>
    </source>
</evidence>
<sequence length="248" mass="27769">MPLFINSANRQVVGFVVATIGWILGTTAMSLVEWRVWYMDNTSLFPSDLACMGMWRVCVFHHTNNISRATTCHHYSYHDNYLPLDICVVQNLLLVASILGLWGKASIIFPLWNVYMGILQINATCNPFVTSGILNIAAGLCILIGVIWNYHSVMNEEHIAFPSSFSIPFKADTQRIGSASLVACLGGFMMLLSGLFSSFTNSPWIIKCVLKCKIPGSLTLQIQDYQEFVGSITRMLYQIFPRTQDHGK</sequence>
<comment type="similarity">
    <text evidence="3">Belongs to the claudin family.</text>
</comment>
<dbReference type="OrthoDB" id="9895009at2759"/>
<evidence type="ECO:0000256" key="8">
    <source>
        <dbReference type="ARBA" id="ARBA00022989"/>
    </source>
</evidence>
<dbReference type="Proteomes" id="UP000694857">
    <property type="component" value="Chromosome Y"/>
</dbReference>
<dbReference type="CTD" id="100288814"/>
<dbReference type="GeneID" id="118889455"/>
<gene>
    <name evidence="12" type="primary">CLDN34</name>
</gene>
<evidence type="ECO:0000256" key="7">
    <source>
        <dbReference type="ARBA" id="ARBA00022949"/>
    </source>
</evidence>
<keyword evidence="4" id="KW-0796">Tight junction</keyword>
<evidence type="ECO:0000256" key="6">
    <source>
        <dbReference type="ARBA" id="ARBA00022692"/>
    </source>
</evidence>
<keyword evidence="7" id="KW-0965">Cell junction</keyword>
<keyword evidence="9 10" id="KW-0472">Membrane</keyword>
<feature type="transmembrane region" description="Helical" evidence="10">
    <location>
        <begin position="92"/>
        <end position="115"/>
    </location>
</feature>
<dbReference type="GO" id="GO:0005198">
    <property type="term" value="F:structural molecule activity"/>
    <property type="evidence" value="ECO:0007669"/>
    <property type="project" value="InterPro"/>
</dbReference>
<evidence type="ECO:0000256" key="9">
    <source>
        <dbReference type="ARBA" id="ARBA00023136"/>
    </source>
</evidence>
<feature type="transmembrane region" description="Helical" evidence="10">
    <location>
        <begin position="12"/>
        <end position="32"/>
    </location>
</feature>
<keyword evidence="8 10" id="KW-1133">Transmembrane helix</keyword>
<keyword evidence="11" id="KW-1185">Reference proteome</keyword>
<keyword evidence="6 10" id="KW-0812">Transmembrane</keyword>
<name>A0A8B8WLK9_BALMU</name>
<comment type="subcellular location">
    <subcellularLocation>
        <location evidence="1">Cell junction</location>
        <location evidence="1">Tight junction</location>
    </subcellularLocation>
    <subcellularLocation>
        <location evidence="2">Cell membrane</location>
        <topology evidence="2">Multi-pass membrane protein</topology>
    </subcellularLocation>
</comment>
<dbReference type="InterPro" id="IPR006187">
    <property type="entry name" value="Claudin"/>
</dbReference>
<evidence type="ECO:0000256" key="5">
    <source>
        <dbReference type="ARBA" id="ARBA00022475"/>
    </source>
</evidence>
<dbReference type="PANTHER" id="PTHR12002">
    <property type="entry name" value="CLAUDIN"/>
    <property type="match status" value="1"/>
</dbReference>
<dbReference type="RefSeq" id="XP_036697115.1">
    <property type="nucleotide sequence ID" value="XM_036841220.1"/>
</dbReference>
<feature type="transmembrane region" description="Helical" evidence="10">
    <location>
        <begin position="127"/>
        <end position="148"/>
    </location>
</feature>
<dbReference type="KEGG" id="bmus:118889455"/>
<organism evidence="11 12">
    <name type="scientific">Balaenoptera musculus</name>
    <name type="common">Blue whale</name>
    <dbReference type="NCBI Taxonomy" id="9771"/>
    <lineage>
        <taxon>Eukaryota</taxon>
        <taxon>Metazoa</taxon>
        <taxon>Chordata</taxon>
        <taxon>Craniata</taxon>
        <taxon>Vertebrata</taxon>
        <taxon>Euteleostomi</taxon>
        <taxon>Mammalia</taxon>
        <taxon>Eutheria</taxon>
        <taxon>Laurasiatheria</taxon>
        <taxon>Artiodactyla</taxon>
        <taxon>Whippomorpha</taxon>
        <taxon>Cetacea</taxon>
        <taxon>Mysticeti</taxon>
        <taxon>Balaenopteridae</taxon>
        <taxon>Balaenoptera</taxon>
    </lineage>
</organism>
<evidence type="ECO:0000313" key="12">
    <source>
        <dbReference type="RefSeq" id="XP_036697115.1"/>
    </source>
</evidence>
<proteinExistence type="inferred from homology"/>
<evidence type="ECO:0000256" key="1">
    <source>
        <dbReference type="ARBA" id="ARBA00004435"/>
    </source>
</evidence>